<dbReference type="FunFam" id="3.40.50.2000:FF:000021">
    <property type="entry name" value="UDP-glucuronosyltransferase"/>
    <property type="match status" value="1"/>
</dbReference>
<evidence type="ECO:0000256" key="3">
    <source>
        <dbReference type="ARBA" id="ARBA00022676"/>
    </source>
</evidence>
<keyword evidence="6" id="KW-1133">Transmembrane helix</keyword>
<dbReference type="InterPro" id="IPR002213">
    <property type="entry name" value="UDP_glucos_trans"/>
</dbReference>
<sequence>MILLWKAVFLLLSFASGVTSLKILFFIPLFGVSHVRFSGKLVDILAQAGHNVTVYQPVLDDRIKTKGFSSPNVTYLTRPRNPGEFPSFQGGLDNLWEGLTLSGLQEFGNLRSEFCTAVMQDDQNLNILKAQNFDLVITEWFEACGYGVIEAIGAKKYVTTWSGGLHSDVPAFFGVQRHFSYSPDTLSSMTEQMSFTERVSGFVSHIMGHFFFTNVLIGKTVNAIRTRIPDFDLDKTIAKSAFIFVNSEDHVDYVIPRTPKVITIPNMDNEKPKPLTGRIAEVVESPKTRGIVIFSFGSVLQSCTMPSNVKQAFLEAFAEFPDVTFFWKYEKPEDGTASNIPNVHIDKWLPQKDLLYHPKMLAFITHGGQNSLNEATAAGVPLLALPVFGDQPRNAALLTYRGIGLGLDHKTITKDKVVDALREILNSKKYKENAQIIARMIQARPVSTKEIFTKHVEFAAEFGETGTLSTEGANQSILVLYSLDVIAFLITVGIAVIFLLKFVIVFLFNVVLSKVCKKKSE</sequence>
<dbReference type="AlphaFoldDB" id="A0A7E4WCT8"/>
<dbReference type="Gene3D" id="3.40.50.2000">
    <property type="entry name" value="Glycogen Phosphorylase B"/>
    <property type="match status" value="1"/>
</dbReference>
<dbReference type="PANTHER" id="PTHR48043">
    <property type="entry name" value="EG:EG0003.4 PROTEIN-RELATED"/>
    <property type="match status" value="1"/>
</dbReference>
<accession>A0A7E4WCT8</accession>
<dbReference type="Pfam" id="PF00201">
    <property type="entry name" value="UDPGT"/>
    <property type="match status" value="1"/>
</dbReference>
<dbReference type="GO" id="GO:0015020">
    <property type="term" value="F:glucuronosyltransferase activity"/>
    <property type="evidence" value="ECO:0007669"/>
    <property type="project" value="UniProtKB-EC"/>
</dbReference>
<name>A0A7E4WCT8_PANRE</name>
<organism evidence="7 8">
    <name type="scientific">Panagrellus redivivus</name>
    <name type="common">Microworm</name>
    <dbReference type="NCBI Taxonomy" id="6233"/>
    <lineage>
        <taxon>Eukaryota</taxon>
        <taxon>Metazoa</taxon>
        <taxon>Ecdysozoa</taxon>
        <taxon>Nematoda</taxon>
        <taxon>Chromadorea</taxon>
        <taxon>Rhabditida</taxon>
        <taxon>Tylenchina</taxon>
        <taxon>Panagrolaimomorpha</taxon>
        <taxon>Panagrolaimoidea</taxon>
        <taxon>Panagrolaimidae</taxon>
        <taxon>Panagrellus</taxon>
    </lineage>
</organism>
<protein>
    <recommendedName>
        <fullName evidence="2">glucuronosyltransferase</fullName>
        <ecNumber evidence="2">2.4.1.17</ecNumber>
    </recommendedName>
</protein>
<dbReference type="WBParaSite" id="Pan_g9658.t1">
    <property type="protein sequence ID" value="Pan_g9658.t1"/>
    <property type="gene ID" value="Pan_g9658"/>
</dbReference>
<dbReference type="CDD" id="cd03784">
    <property type="entry name" value="GT1_Gtf-like"/>
    <property type="match status" value="1"/>
</dbReference>
<feature type="transmembrane region" description="Helical" evidence="6">
    <location>
        <begin position="485"/>
        <end position="512"/>
    </location>
</feature>
<keyword evidence="4" id="KW-0808">Transferase</keyword>
<dbReference type="PANTHER" id="PTHR48043:SF145">
    <property type="entry name" value="FI06409P-RELATED"/>
    <property type="match status" value="1"/>
</dbReference>
<keyword evidence="7" id="KW-1185">Reference proteome</keyword>
<evidence type="ECO:0000256" key="4">
    <source>
        <dbReference type="ARBA" id="ARBA00022679"/>
    </source>
</evidence>
<dbReference type="EC" id="2.4.1.17" evidence="2"/>
<dbReference type="InterPro" id="IPR050271">
    <property type="entry name" value="UDP-glycosyltransferase"/>
</dbReference>
<evidence type="ECO:0000313" key="8">
    <source>
        <dbReference type="WBParaSite" id="Pan_g9658.t1"/>
    </source>
</evidence>
<reference evidence="8" key="2">
    <citation type="submission" date="2020-10" db="UniProtKB">
        <authorList>
            <consortium name="WormBaseParasite"/>
        </authorList>
    </citation>
    <scope>IDENTIFICATION</scope>
</reference>
<evidence type="ECO:0000256" key="6">
    <source>
        <dbReference type="SAM" id="Phobius"/>
    </source>
</evidence>
<keyword evidence="6" id="KW-0812">Transmembrane</keyword>
<evidence type="ECO:0000256" key="1">
    <source>
        <dbReference type="ARBA" id="ARBA00009995"/>
    </source>
</evidence>
<reference evidence="7" key="1">
    <citation type="journal article" date="2013" name="Genetics">
        <title>The draft genome and transcriptome of Panagrellus redivivus are shaped by the harsh demands of a free-living lifestyle.</title>
        <authorList>
            <person name="Srinivasan J."/>
            <person name="Dillman A.R."/>
            <person name="Macchietto M.G."/>
            <person name="Heikkinen L."/>
            <person name="Lakso M."/>
            <person name="Fracchia K.M."/>
            <person name="Antoshechkin I."/>
            <person name="Mortazavi A."/>
            <person name="Wong G."/>
            <person name="Sternberg P.W."/>
        </authorList>
    </citation>
    <scope>NUCLEOTIDE SEQUENCE [LARGE SCALE GENOMIC DNA]</scope>
    <source>
        <strain evidence="7">MT8872</strain>
    </source>
</reference>
<dbReference type="Proteomes" id="UP000492821">
    <property type="component" value="Unassembled WGS sequence"/>
</dbReference>
<evidence type="ECO:0000256" key="2">
    <source>
        <dbReference type="ARBA" id="ARBA00012544"/>
    </source>
</evidence>
<comment type="similarity">
    <text evidence="1">Belongs to the UDP-glycosyltransferase family.</text>
</comment>
<comment type="catalytic activity">
    <reaction evidence="5">
        <text>glucuronate acceptor + UDP-alpha-D-glucuronate = acceptor beta-D-glucuronoside + UDP + H(+)</text>
        <dbReference type="Rhea" id="RHEA:21032"/>
        <dbReference type="ChEBI" id="CHEBI:15378"/>
        <dbReference type="ChEBI" id="CHEBI:58052"/>
        <dbReference type="ChEBI" id="CHEBI:58223"/>
        <dbReference type="ChEBI" id="CHEBI:132367"/>
        <dbReference type="ChEBI" id="CHEBI:132368"/>
        <dbReference type="EC" id="2.4.1.17"/>
    </reaction>
</comment>
<keyword evidence="3" id="KW-0328">Glycosyltransferase</keyword>
<dbReference type="SUPFAM" id="SSF53756">
    <property type="entry name" value="UDP-Glycosyltransferase/glycogen phosphorylase"/>
    <property type="match status" value="1"/>
</dbReference>
<proteinExistence type="inferred from homology"/>
<keyword evidence="6" id="KW-0472">Membrane</keyword>
<evidence type="ECO:0000313" key="7">
    <source>
        <dbReference type="Proteomes" id="UP000492821"/>
    </source>
</evidence>
<evidence type="ECO:0000256" key="5">
    <source>
        <dbReference type="ARBA" id="ARBA00047475"/>
    </source>
</evidence>